<dbReference type="InterPro" id="IPR014747">
    <property type="entry name" value="Bac_photo_RC_H_C"/>
</dbReference>
<dbReference type="GO" id="GO:0019684">
    <property type="term" value="P:photosynthesis, light reaction"/>
    <property type="evidence" value="ECO:0007669"/>
    <property type="project" value="InterPro"/>
</dbReference>
<gene>
    <name evidence="3" type="ORF">DU508_00120</name>
</gene>
<dbReference type="Gene3D" id="3.90.50.10">
    <property type="entry name" value="Photosynthetic Reaction Center, subunit H, domain 2"/>
    <property type="match status" value="1"/>
</dbReference>
<dbReference type="Proteomes" id="UP000253961">
    <property type="component" value="Unassembled WGS sequence"/>
</dbReference>
<reference evidence="3 4" key="1">
    <citation type="submission" date="2018-07" db="EMBL/GenBank/DDBJ databases">
        <title>Pedobacter sp. nov., isolated from soil.</title>
        <authorList>
            <person name="Zhou L.Y."/>
            <person name="Du Z.J."/>
        </authorList>
    </citation>
    <scope>NUCLEOTIDE SEQUENCE [LARGE SCALE GENOMIC DNA]</scope>
    <source>
        <strain evidence="3 4">JDX94</strain>
    </source>
</reference>
<organism evidence="3 4">
    <name type="scientific">Pedobacter chinensis</name>
    <dbReference type="NCBI Taxonomy" id="2282421"/>
    <lineage>
        <taxon>Bacteria</taxon>
        <taxon>Pseudomonadati</taxon>
        <taxon>Bacteroidota</taxon>
        <taxon>Sphingobacteriia</taxon>
        <taxon>Sphingobacteriales</taxon>
        <taxon>Sphingobacteriaceae</taxon>
        <taxon>Pedobacter</taxon>
    </lineage>
</organism>
<comment type="caution">
    <text evidence="3">The sequence shown here is derived from an EMBL/GenBank/DDBJ whole genome shotgun (WGS) entry which is preliminary data.</text>
</comment>
<keyword evidence="4" id="KW-1185">Reference proteome</keyword>
<dbReference type="SUPFAM" id="SSF50346">
    <property type="entry name" value="PRC-barrel domain"/>
    <property type="match status" value="1"/>
</dbReference>
<dbReference type="GO" id="GO:0030077">
    <property type="term" value="C:plasma membrane light-harvesting complex"/>
    <property type="evidence" value="ECO:0007669"/>
    <property type="project" value="InterPro"/>
</dbReference>
<dbReference type="InterPro" id="IPR027275">
    <property type="entry name" value="PRC-brl_dom"/>
</dbReference>
<feature type="domain" description="PRC-barrel" evidence="2">
    <location>
        <begin position="29"/>
        <end position="98"/>
    </location>
</feature>
<protein>
    <submittedName>
        <fullName evidence="3">PRC-barrel domain containing protein</fullName>
    </submittedName>
</protein>
<feature type="region of interest" description="Disordered" evidence="1">
    <location>
        <begin position="163"/>
        <end position="194"/>
    </location>
</feature>
<dbReference type="EMBL" id="QPKV01000001">
    <property type="protein sequence ID" value="RDC58448.1"/>
    <property type="molecule type" value="Genomic_DNA"/>
</dbReference>
<dbReference type="Pfam" id="PF05239">
    <property type="entry name" value="PRC"/>
    <property type="match status" value="1"/>
</dbReference>
<evidence type="ECO:0000313" key="4">
    <source>
        <dbReference type="Proteomes" id="UP000253961"/>
    </source>
</evidence>
<dbReference type="AlphaFoldDB" id="A0A369Q841"/>
<evidence type="ECO:0000259" key="2">
    <source>
        <dbReference type="Pfam" id="PF05239"/>
    </source>
</evidence>
<evidence type="ECO:0000256" key="1">
    <source>
        <dbReference type="SAM" id="MobiDB-lite"/>
    </source>
</evidence>
<sequence>MTMSQEDNNYNKLEELSGSDYQIVGDEPNIIGWTVKNENDTSIGKVKELLFDPGSRAVRYLIITLDESILTEEEKEVAVPIGIAHLHTSDDEVVLPNIHPDQLISLPRYERDTFGHDTEVYIREVIGSPAALRIEESIVDYDRERFYEHHHFDRANFYRRGGLANGPFDTSSQESTTNPPGQTGDDDIENSSRL</sequence>
<proteinExistence type="predicted"/>
<name>A0A369Q841_9SPHI</name>
<feature type="compositionally biased region" description="Polar residues" evidence="1">
    <location>
        <begin position="168"/>
        <end position="181"/>
    </location>
</feature>
<feature type="compositionally biased region" description="Acidic residues" evidence="1">
    <location>
        <begin position="184"/>
        <end position="194"/>
    </location>
</feature>
<accession>A0A369Q841</accession>
<evidence type="ECO:0000313" key="3">
    <source>
        <dbReference type="EMBL" id="RDC58448.1"/>
    </source>
</evidence>
<dbReference type="InterPro" id="IPR011033">
    <property type="entry name" value="PRC_barrel-like_sf"/>
</dbReference>